<dbReference type="Pfam" id="PF01926">
    <property type="entry name" value="MMR_HSR1"/>
    <property type="match status" value="2"/>
</dbReference>
<name>A0A9W6NNH6_9ACTN</name>
<dbReference type="FunFam" id="3.30.300.20:FF:000004">
    <property type="entry name" value="GTPase Der"/>
    <property type="match status" value="1"/>
</dbReference>
<feature type="binding site" evidence="9">
    <location>
        <begin position="313"/>
        <end position="316"/>
    </location>
    <ligand>
        <name>GTP</name>
        <dbReference type="ChEBI" id="CHEBI:37565"/>
        <label>2</label>
    </ligand>
</feature>
<comment type="caution">
    <text evidence="13">The sequence shown here is derived from an EMBL/GenBank/DDBJ whole genome shotgun (WGS) entry which is preliminary data.</text>
</comment>
<keyword evidence="4 11" id="KW-0677">Repeat</keyword>
<dbReference type="PROSITE" id="PS51712">
    <property type="entry name" value="G_ENGA"/>
    <property type="match status" value="2"/>
</dbReference>
<evidence type="ECO:0000256" key="1">
    <source>
        <dbReference type="ARBA" id="ARBA00008279"/>
    </source>
</evidence>
<dbReference type="Gene3D" id="3.30.300.20">
    <property type="match status" value="1"/>
</dbReference>
<evidence type="ECO:0000256" key="6">
    <source>
        <dbReference type="ARBA" id="ARBA00023134"/>
    </source>
</evidence>
<dbReference type="NCBIfam" id="NF002828">
    <property type="entry name" value="PRK03003.1"/>
    <property type="match status" value="1"/>
</dbReference>
<keyword evidence="14" id="KW-1185">Reference proteome</keyword>
<dbReference type="CDD" id="cd01894">
    <property type="entry name" value="EngA1"/>
    <property type="match status" value="1"/>
</dbReference>
<comment type="similarity">
    <text evidence="1 9 10 11">Belongs to the TRAFAC class TrmE-Era-EngA-EngB-Septin-like GTPase superfamily. EngA (Der) GTPase family.</text>
</comment>
<feature type="binding site" evidence="9">
    <location>
        <begin position="248"/>
        <end position="252"/>
    </location>
    <ligand>
        <name>GTP</name>
        <dbReference type="ChEBI" id="CHEBI:37565"/>
        <label>2</label>
    </ligand>
</feature>
<evidence type="ECO:0000313" key="14">
    <source>
        <dbReference type="Proteomes" id="UP001143480"/>
    </source>
</evidence>
<evidence type="ECO:0000256" key="5">
    <source>
        <dbReference type="ARBA" id="ARBA00022741"/>
    </source>
</evidence>
<dbReference type="Pfam" id="PF14714">
    <property type="entry name" value="KH_dom-like"/>
    <property type="match status" value="1"/>
</dbReference>
<reference evidence="13" key="2">
    <citation type="submission" date="2023-01" db="EMBL/GenBank/DDBJ databases">
        <authorList>
            <person name="Sun Q."/>
            <person name="Evtushenko L."/>
        </authorList>
    </citation>
    <scope>NUCLEOTIDE SEQUENCE</scope>
    <source>
        <strain evidence="13">VKM Ac-1321</strain>
    </source>
</reference>
<feature type="domain" description="EngA-type G" evidence="12">
    <location>
        <begin position="22"/>
        <end position="185"/>
    </location>
</feature>
<protein>
    <recommendedName>
        <fullName evidence="2 9">GTPase Der</fullName>
    </recommendedName>
    <alternativeName>
        <fullName evidence="7 9">GTP-binding protein EngA</fullName>
    </alternativeName>
</protein>
<feature type="binding site" evidence="9">
    <location>
        <begin position="201"/>
        <end position="208"/>
    </location>
    <ligand>
        <name>GTP</name>
        <dbReference type="ChEBI" id="CHEBI:37565"/>
        <label>2</label>
    </ligand>
</feature>
<dbReference type="InterPro" id="IPR032859">
    <property type="entry name" value="KH_dom-like"/>
</dbReference>
<evidence type="ECO:0000256" key="4">
    <source>
        <dbReference type="ARBA" id="ARBA00022737"/>
    </source>
</evidence>
<dbReference type="GO" id="GO:0043022">
    <property type="term" value="F:ribosome binding"/>
    <property type="evidence" value="ECO:0007669"/>
    <property type="project" value="TreeGrafter"/>
</dbReference>
<dbReference type="PANTHER" id="PTHR43834">
    <property type="entry name" value="GTPASE DER"/>
    <property type="match status" value="1"/>
</dbReference>
<accession>A0A9W6NNH6</accession>
<dbReference type="FunFam" id="3.40.50.300:FF:000057">
    <property type="entry name" value="GTPase Der"/>
    <property type="match status" value="1"/>
</dbReference>
<feature type="binding site" evidence="9">
    <location>
        <begin position="137"/>
        <end position="140"/>
    </location>
    <ligand>
        <name>GTP</name>
        <dbReference type="ChEBI" id="CHEBI:37565"/>
        <label>1</label>
    </ligand>
</feature>
<dbReference type="RefSeq" id="WP_223095692.1">
    <property type="nucleotide sequence ID" value="NZ_BAAAXA010000001.1"/>
</dbReference>
<dbReference type="InterPro" id="IPR003593">
    <property type="entry name" value="AAA+_ATPase"/>
</dbReference>
<dbReference type="HAMAP" id="MF_00195">
    <property type="entry name" value="GTPase_Der"/>
    <property type="match status" value="1"/>
</dbReference>
<gene>
    <name evidence="13" type="primary">engA</name>
    <name evidence="9" type="synonym">der</name>
    <name evidence="13" type="ORF">GCM10017581_057160</name>
</gene>
<keyword evidence="5 9" id="KW-0547">Nucleotide-binding</keyword>
<keyword evidence="3 9" id="KW-0690">Ribosome biogenesis</keyword>
<evidence type="ECO:0000259" key="12">
    <source>
        <dbReference type="PROSITE" id="PS51712"/>
    </source>
</evidence>
<dbReference type="SUPFAM" id="SSF52540">
    <property type="entry name" value="P-loop containing nucleoside triphosphate hydrolases"/>
    <property type="match status" value="2"/>
</dbReference>
<proteinExistence type="inferred from homology"/>
<dbReference type="SMART" id="SM00382">
    <property type="entry name" value="AAA"/>
    <property type="match status" value="2"/>
</dbReference>
<feature type="domain" description="EngA-type G" evidence="12">
    <location>
        <begin position="195"/>
        <end position="368"/>
    </location>
</feature>
<feature type="binding site" evidence="9">
    <location>
        <begin position="75"/>
        <end position="79"/>
    </location>
    <ligand>
        <name>GTP</name>
        <dbReference type="ChEBI" id="CHEBI:37565"/>
        <label>1</label>
    </ligand>
</feature>
<dbReference type="NCBIfam" id="TIGR00231">
    <property type="entry name" value="small_GTP"/>
    <property type="match status" value="2"/>
</dbReference>
<dbReference type="Proteomes" id="UP001143480">
    <property type="component" value="Unassembled WGS sequence"/>
</dbReference>
<dbReference type="InterPro" id="IPR016484">
    <property type="entry name" value="GTPase_Der"/>
</dbReference>
<dbReference type="FunFam" id="3.40.50.300:FF:000040">
    <property type="entry name" value="GTPase Der"/>
    <property type="match status" value="1"/>
</dbReference>
<keyword evidence="6 9" id="KW-0342">GTP-binding</keyword>
<dbReference type="PIRSF" id="PIRSF006485">
    <property type="entry name" value="GTP-binding_EngA"/>
    <property type="match status" value="1"/>
</dbReference>
<dbReference type="InterPro" id="IPR015946">
    <property type="entry name" value="KH_dom-like_a/b"/>
</dbReference>
<dbReference type="CDD" id="cd01895">
    <property type="entry name" value="EngA2"/>
    <property type="match status" value="1"/>
</dbReference>
<dbReference type="GO" id="GO:0042254">
    <property type="term" value="P:ribosome biogenesis"/>
    <property type="evidence" value="ECO:0007669"/>
    <property type="project" value="UniProtKB-KW"/>
</dbReference>
<evidence type="ECO:0000256" key="10">
    <source>
        <dbReference type="PROSITE-ProRule" id="PRU01049"/>
    </source>
</evidence>
<comment type="function">
    <text evidence="8 9 11">GTPase that plays an essential role in the late steps of ribosome biogenesis.</text>
</comment>
<evidence type="ECO:0000313" key="13">
    <source>
        <dbReference type="EMBL" id="GLL03970.1"/>
    </source>
</evidence>
<dbReference type="InterPro" id="IPR005225">
    <property type="entry name" value="Small_GTP-bd"/>
</dbReference>
<dbReference type="Gene3D" id="3.40.50.300">
    <property type="entry name" value="P-loop containing nucleotide triphosphate hydrolases"/>
    <property type="match status" value="2"/>
</dbReference>
<evidence type="ECO:0000256" key="9">
    <source>
        <dbReference type="HAMAP-Rule" id="MF_00195"/>
    </source>
</evidence>
<dbReference type="PANTHER" id="PTHR43834:SF6">
    <property type="entry name" value="GTPASE DER"/>
    <property type="match status" value="1"/>
</dbReference>
<evidence type="ECO:0000256" key="8">
    <source>
        <dbReference type="ARBA" id="ARBA00053470"/>
    </source>
</evidence>
<evidence type="ECO:0000256" key="3">
    <source>
        <dbReference type="ARBA" id="ARBA00022517"/>
    </source>
</evidence>
<reference evidence="13" key="1">
    <citation type="journal article" date="2014" name="Int. J. Syst. Evol. Microbiol.">
        <title>Complete genome sequence of Corynebacterium casei LMG S-19264T (=DSM 44701T), isolated from a smear-ripened cheese.</title>
        <authorList>
            <consortium name="US DOE Joint Genome Institute (JGI-PGF)"/>
            <person name="Walter F."/>
            <person name="Albersmeier A."/>
            <person name="Kalinowski J."/>
            <person name="Ruckert C."/>
        </authorList>
    </citation>
    <scope>NUCLEOTIDE SEQUENCE</scope>
    <source>
        <strain evidence="13">VKM Ac-1321</strain>
    </source>
</reference>
<dbReference type="AlphaFoldDB" id="A0A9W6NNH6"/>
<sequence length="455" mass="50048">MSDVSEDVFEFSTDEDVEFALPIVAVVGRPNVGKSTLVNRVLGRRQAVVEDVAGVTRDRIAYDAEWSGRNFTIVDTGGWLPDARERAKAIATQAEIAAQTADVVLFVVDATIPPTADDEAAVRMLRRSGRKVILVANKVDNERLEHEISSLWGLGLGEPFPVSALHGRGSGDLLDKILENLPEARPVVPREAGPRRIALVGRPNVGKSSLLNKLAKEERAVVDSVAGTTVDPVDSFVEFGGETWHLVDTAGLRKRVSHASGTEYYASLRTNAAIEAAEVAIVLLDASEVISEQDQRIITMVIESGRALVIAFNKWDLVDDDRRYQLSKEIDRELRRVPWAVRVNVSALTGRAVDKLAPALRTALSNWERRVPTGQLNQWLTALVQATPHPIRGGRAPRVLFATQAGVSPPKFVLFTTGVLDPGYVRFVERKLREEFDFTGTPIHITVKPRKKNKK</sequence>
<dbReference type="InterPro" id="IPR006073">
    <property type="entry name" value="GTP-bd"/>
</dbReference>
<dbReference type="EMBL" id="BSFP01000039">
    <property type="protein sequence ID" value="GLL03970.1"/>
    <property type="molecule type" value="Genomic_DNA"/>
</dbReference>
<feature type="binding site" evidence="9">
    <location>
        <begin position="28"/>
        <end position="35"/>
    </location>
    <ligand>
        <name>GTP</name>
        <dbReference type="ChEBI" id="CHEBI:37565"/>
        <label>1</label>
    </ligand>
</feature>
<dbReference type="GO" id="GO:0005525">
    <property type="term" value="F:GTP binding"/>
    <property type="evidence" value="ECO:0007669"/>
    <property type="project" value="UniProtKB-UniRule"/>
</dbReference>
<evidence type="ECO:0000256" key="2">
    <source>
        <dbReference type="ARBA" id="ARBA00020953"/>
    </source>
</evidence>
<dbReference type="InterPro" id="IPR027417">
    <property type="entry name" value="P-loop_NTPase"/>
</dbReference>
<dbReference type="NCBIfam" id="TIGR03594">
    <property type="entry name" value="GTPase_EngA"/>
    <property type="match status" value="1"/>
</dbReference>
<dbReference type="InterPro" id="IPR031166">
    <property type="entry name" value="G_ENGA"/>
</dbReference>
<evidence type="ECO:0000256" key="11">
    <source>
        <dbReference type="RuleBase" id="RU004481"/>
    </source>
</evidence>
<comment type="subunit">
    <text evidence="9">Associates with the 50S ribosomal subunit.</text>
</comment>
<organism evidence="13 14">
    <name type="scientific">Dactylosporangium matsuzakiense</name>
    <dbReference type="NCBI Taxonomy" id="53360"/>
    <lineage>
        <taxon>Bacteria</taxon>
        <taxon>Bacillati</taxon>
        <taxon>Actinomycetota</taxon>
        <taxon>Actinomycetes</taxon>
        <taxon>Micromonosporales</taxon>
        <taxon>Micromonosporaceae</taxon>
        <taxon>Dactylosporangium</taxon>
    </lineage>
</organism>
<dbReference type="PRINTS" id="PR00326">
    <property type="entry name" value="GTP1OBG"/>
</dbReference>
<evidence type="ECO:0000256" key="7">
    <source>
        <dbReference type="ARBA" id="ARBA00032345"/>
    </source>
</evidence>